<evidence type="ECO:0000256" key="2">
    <source>
        <dbReference type="SAM" id="SignalP"/>
    </source>
</evidence>
<sequence>MFLLLLPLLLALSLISHRLAWCLAHPATRTALAVSLTSKGLGIVAVAYLEPPTMRFEASTGVLARWRQPRPYRAHECPVRRSRKRDDDARVATPETRSLPQRAHNSAEGTRYFPLLDGLQRIRASFSNR</sequence>
<feature type="region of interest" description="Disordered" evidence="1">
    <location>
        <begin position="75"/>
        <end position="106"/>
    </location>
</feature>
<name>A0A2M4B1M2_9DIPT</name>
<feature type="chain" id="PRO_5014798574" evidence="2">
    <location>
        <begin position="25"/>
        <end position="129"/>
    </location>
</feature>
<reference evidence="3" key="1">
    <citation type="submission" date="2018-01" db="EMBL/GenBank/DDBJ databases">
        <title>An insight into the sialome of Amazonian anophelines.</title>
        <authorList>
            <person name="Ribeiro J.M."/>
            <person name="Scarpassa V."/>
            <person name="Calvo E."/>
        </authorList>
    </citation>
    <scope>NUCLEOTIDE SEQUENCE</scope>
    <source>
        <tissue evidence="3">Salivary glands</tissue>
    </source>
</reference>
<evidence type="ECO:0000313" key="3">
    <source>
        <dbReference type="EMBL" id="MBW46954.1"/>
    </source>
</evidence>
<dbReference type="EMBL" id="GGFK01013633">
    <property type="protein sequence ID" value="MBW46954.1"/>
    <property type="molecule type" value="Transcribed_RNA"/>
</dbReference>
<feature type="compositionally biased region" description="Basic and acidic residues" evidence="1">
    <location>
        <begin position="75"/>
        <end position="90"/>
    </location>
</feature>
<dbReference type="AlphaFoldDB" id="A0A2M4B1M2"/>
<protein>
    <submittedName>
        <fullName evidence="3">Putative secreted protein</fullName>
    </submittedName>
</protein>
<proteinExistence type="predicted"/>
<organism evidence="3">
    <name type="scientific">Anopheles triannulatus</name>
    <dbReference type="NCBI Taxonomy" id="58253"/>
    <lineage>
        <taxon>Eukaryota</taxon>
        <taxon>Metazoa</taxon>
        <taxon>Ecdysozoa</taxon>
        <taxon>Arthropoda</taxon>
        <taxon>Hexapoda</taxon>
        <taxon>Insecta</taxon>
        <taxon>Pterygota</taxon>
        <taxon>Neoptera</taxon>
        <taxon>Endopterygota</taxon>
        <taxon>Diptera</taxon>
        <taxon>Nematocera</taxon>
        <taxon>Culicoidea</taxon>
        <taxon>Culicidae</taxon>
        <taxon>Anophelinae</taxon>
        <taxon>Anopheles</taxon>
    </lineage>
</organism>
<feature type="signal peptide" evidence="2">
    <location>
        <begin position="1"/>
        <end position="24"/>
    </location>
</feature>
<keyword evidence="2" id="KW-0732">Signal</keyword>
<accession>A0A2M4B1M2</accession>
<evidence type="ECO:0000256" key="1">
    <source>
        <dbReference type="SAM" id="MobiDB-lite"/>
    </source>
</evidence>
<feature type="compositionally biased region" description="Polar residues" evidence="1">
    <location>
        <begin position="95"/>
        <end position="106"/>
    </location>
</feature>